<dbReference type="InterPro" id="IPR011990">
    <property type="entry name" value="TPR-like_helical_dom_sf"/>
</dbReference>
<dbReference type="NCBIfam" id="TIGR00756">
    <property type="entry name" value="PPR"/>
    <property type="match status" value="1"/>
</dbReference>
<evidence type="ECO:0000313" key="3">
    <source>
        <dbReference type="EMBL" id="MED6210103.1"/>
    </source>
</evidence>
<gene>
    <name evidence="3" type="ORF">PIB30_060952</name>
</gene>
<evidence type="ECO:0000313" key="4">
    <source>
        <dbReference type="Proteomes" id="UP001341840"/>
    </source>
</evidence>
<feature type="repeat" description="PPR" evidence="2">
    <location>
        <begin position="1"/>
        <end position="28"/>
    </location>
</feature>
<evidence type="ECO:0008006" key="5">
    <source>
        <dbReference type="Google" id="ProtNLM"/>
    </source>
</evidence>
<evidence type="ECO:0000256" key="1">
    <source>
        <dbReference type="ARBA" id="ARBA00022737"/>
    </source>
</evidence>
<sequence>MMSGYVLGGMNQKALELFKEMMRIGERPNDVTLLRVLSSCTNLGDLETGKKIHEKILEMSSGEISTLLGNALVHMYAKCGSIVTALQVFWSIKDKYVTSWNSAICGLAFHGHAQECIDLFWEMQRTKFCSNAWVL</sequence>
<keyword evidence="4" id="KW-1185">Reference proteome</keyword>
<protein>
    <recommendedName>
        <fullName evidence="5">Pentatricopeptide repeat-containing protein</fullName>
    </recommendedName>
</protein>
<evidence type="ECO:0000256" key="2">
    <source>
        <dbReference type="PROSITE-ProRule" id="PRU00708"/>
    </source>
</evidence>
<organism evidence="3 4">
    <name type="scientific">Stylosanthes scabra</name>
    <dbReference type="NCBI Taxonomy" id="79078"/>
    <lineage>
        <taxon>Eukaryota</taxon>
        <taxon>Viridiplantae</taxon>
        <taxon>Streptophyta</taxon>
        <taxon>Embryophyta</taxon>
        <taxon>Tracheophyta</taxon>
        <taxon>Spermatophyta</taxon>
        <taxon>Magnoliopsida</taxon>
        <taxon>eudicotyledons</taxon>
        <taxon>Gunneridae</taxon>
        <taxon>Pentapetalae</taxon>
        <taxon>rosids</taxon>
        <taxon>fabids</taxon>
        <taxon>Fabales</taxon>
        <taxon>Fabaceae</taxon>
        <taxon>Papilionoideae</taxon>
        <taxon>50 kb inversion clade</taxon>
        <taxon>dalbergioids sensu lato</taxon>
        <taxon>Dalbergieae</taxon>
        <taxon>Pterocarpus clade</taxon>
        <taxon>Stylosanthes</taxon>
    </lineage>
</organism>
<dbReference type="PROSITE" id="PS51375">
    <property type="entry name" value="PPR"/>
    <property type="match status" value="1"/>
</dbReference>
<proteinExistence type="predicted"/>
<dbReference type="Gene3D" id="1.25.40.10">
    <property type="entry name" value="Tetratricopeptide repeat domain"/>
    <property type="match status" value="2"/>
</dbReference>
<keyword evidence="1" id="KW-0677">Repeat</keyword>
<dbReference type="InterPro" id="IPR046960">
    <property type="entry name" value="PPR_At4g14850-like_plant"/>
</dbReference>
<dbReference type="PANTHER" id="PTHR47926:SF391">
    <property type="entry name" value="TETRATRICOPEPTIDE-LIKE HELICAL DOMAIN SUPERFAMILY"/>
    <property type="match status" value="1"/>
</dbReference>
<dbReference type="PANTHER" id="PTHR47926">
    <property type="entry name" value="PENTATRICOPEPTIDE REPEAT-CONTAINING PROTEIN"/>
    <property type="match status" value="1"/>
</dbReference>
<reference evidence="3 4" key="1">
    <citation type="journal article" date="2023" name="Plants (Basel)">
        <title>Bridging the Gap: Combining Genomics and Transcriptomics Approaches to Understand Stylosanthes scabra, an Orphan Legume from the Brazilian Caatinga.</title>
        <authorList>
            <person name="Ferreira-Neto J.R.C."/>
            <person name="da Silva M.D."/>
            <person name="Binneck E."/>
            <person name="de Melo N.F."/>
            <person name="da Silva R.H."/>
            <person name="de Melo A.L.T.M."/>
            <person name="Pandolfi V."/>
            <person name="Bustamante F.O."/>
            <person name="Brasileiro-Vidal A.C."/>
            <person name="Benko-Iseppon A.M."/>
        </authorList>
    </citation>
    <scope>NUCLEOTIDE SEQUENCE [LARGE SCALE GENOMIC DNA]</scope>
    <source>
        <tissue evidence="3">Leaves</tissue>
    </source>
</reference>
<name>A0ABU6YLX6_9FABA</name>
<dbReference type="EMBL" id="JASCZI010242201">
    <property type="protein sequence ID" value="MED6210103.1"/>
    <property type="molecule type" value="Genomic_DNA"/>
</dbReference>
<dbReference type="InterPro" id="IPR002885">
    <property type="entry name" value="PPR_rpt"/>
</dbReference>
<dbReference type="Proteomes" id="UP001341840">
    <property type="component" value="Unassembled WGS sequence"/>
</dbReference>
<accession>A0ABU6YLX6</accession>
<comment type="caution">
    <text evidence="3">The sequence shown here is derived from an EMBL/GenBank/DDBJ whole genome shotgun (WGS) entry which is preliminary data.</text>
</comment>
<dbReference type="Pfam" id="PF01535">
    <property type="entry name" value="PPR"/>
    <property type="match status" value="3"/>
</dbReference>